<reference evidence="6 7" key="1">
    <citation type="submission" date="2024-09" db="EMBL/GenBank/DDBJ databases">
        <authorList>
            <person name="Sun Q."/>
            <person name="Mori K."/>
        </authorList>
    </citation>
    <scope>NUCLEOTIDE SEQUENCE [LARGE SCALE GENOMIC DNA]</scope>
    <source>
        <strain evidence="6 7">JCM 3307</strain>
    </source>
</reference>
<feature type="domain" description="Carrier" evidence="5">
    <location>
        <begin position="1495"/>
        <end position="1570"/>
    </location>
</feature>
<feature type="region of interest" description="Disordered" evidence="4">
    <location>
        <begin position="1567"/>
        <end position="1604"/>
    </location>
</feature>
<dbReference type="SUPFAM" id="SSF52777">
    <property type="entry name" value="CoA-dependent acyltransferases"/>
    <property type="match status" value="2"/>
</dbReference>
<dbReference type="PANTHER" id="PTHR45527">
    <property type="entry name" value="NONRIBOSOMAL PEPTIDE SYNTHETASE"/>
    <property type="match status" value="1"/>
</dbReference>
<dbReference type="InterPro" id="IPR020845">
    <property type="entry name" value="AMP-binding_CS"/>
</dbReference>
<dbReference type="Gene3D" id="3.40.50.12780">
    <property type="entry name" value="N-terminal domain of ligase-like"/>
    <property type="match status" value="2"/>
</dbReference>
<dbReference type="Pfam" id="PF00501">
    <property type="entry name" value="AMP-binding"/>
    <property type="match status" value="2"/>
</dbReference>
<dbReference type="InterPro" id="IPR001242">
    <property type="entry name" value="Condensation_dom"/>
</dbReference>
<dbReference type="Gene3D" id="3.30.559.30">
    <property type="entry name" value="Nonribosomal peptide synthetase, condensation domain"/>
    <property type="match status" value="1"/>
</dbReference>
<dbReference type="InterPro" id="IPR010071">
    <property type="entry name" value="AA_adenyl_dom"/>
</dbReference>
<feature type="compositionally biased region" description="Low complexity" evidence="4">
    <location>
        <begin position="1567"/>
        <end position="1580"/>
    </location>
</feature>
<keyword evidence="2" id="KW-0596">Phosphopantetheine</keyword>
<dbReference type="InterPro" id="IPR020806">
    <property type="entry name" value="PKS_PP-bd"/>
</dbReference>
<dbReference type="InterPro" id="IPR023213">
    <property type="entry name" value="CAT-like_dom_sf"/>
</dbReference>
<dbReference type="PROSITE" id="PS00455">
    <property type="entry name" value="AMP_BINDING"/>
    <property type="match status" value="2"/>
</dbReference>
<dbReference type="InterPro" id="IPR025110">
    <property type="entry name" value="AMP-bd_C"/>
</dbReference>
<comment type="caution">
    <text evidence="6">The sequence shown here is derived from an EMBL/GenBank/DDBJ whole genome shotgun (WGS) entry which is preliminary data.</text>
</comment>
<organism evidence="6 7">
    <name type="scientific">Dactylosporangium vinaceum</name>
    <dbReference type="NCBI Taxonomy" id="53362"/>
    <lineage>
        <taxon>Bacteria</taxon>
        <taxon>Bacillati</taxon>
        <taxon>Actinomycetota</taxon>
        <taxon>Actinomycetes</taxon>
        <taxon>Micromonosporales</taxon>
        <taxon>Micromonosporaceae</taxon>
        <taxon>Dactylosporangium</taxon>
    </lineage>
</organism>
<evidence type="ECO:0000313" key="7">
    <source>
        <dbReference type="Proteomes" id="UP001589608"/>
    </source>
</evidence>
<protein>
    <submittedName>
        <fullName evidence="6">Non-ribosomal peptide synthetase</fullName>
    </submittedName>
</protein>
<dbReference type="Pfam" id="PF13193">
    <property type="entry name" value="AMP-binding_C"/>
    <property type="match status" value="2"/>
</dbReference>
<dbReference type="Gene3D" id="3.30.559.10">
    <property type="entry name" value="Chloramphenicol acetyltransferase-like domain"/>
    <property type="match status" value="1"/>
</dbReference>
<dbReference type="CDD" id="cd05930">
    <property type="entry name" value="A_NRPS"/>
    <property type="match status" value="1"/>
</dbReference>
<gene>
    <name evidence="6" type="ORF">ACFFTR_10465</name>
</gene>
<dbReference type="RefSeq" id="WP_246655645.1">
    <property type="nucleotide sequence ID" value="NZ_CP061913.1"/>
</dbReference>
<dbReference type="PROSITE" id="PS50075">
    <property type="entry name" value="CARRIER"/>
    <property type="match status" value="2"/>
</dbReference>
<evidence type="ECO:0000256" key="1">
    <source>
        <dbReference type="ARBA" id="ARBA00001957"/>
    </source>
</evidence>
<dbReference type="PANTHER" id="PTHR45527:SF1">
    <property type="entry name" value="FATTY ACID SYNTHASE"/>
    <property type="match status" value="1"/>
</dbReference>
<evidence type="ECO:0000313" key="6">
    <source>
        <dbReference type="EMBL" id="MFB9443505.1"/>
    </source>
</evidence>
<proteinExistence type="predicted"/>
<evidence type="ECO:0000256" key="4">
    <source>
        <dbReference type="SAM" id="MobiDB-lite"/>
    </source>
</evidence>
<keyword evidence="7" id="KW-1185">Reference proteome</keyword>
<comment type="cofactor">
    <cofactor evidence="1">
        <name>pantetheine 4'-phosphate</name>
        <dbReference type="ChEBI" id="CHEBI:47942"/>
    </cofactor>
</comment>
<dbReference type="Gene3D" id="1.10.1200.10">
    <property type="entry name" value="ACP-like"/>
    <property type="match status" value="1"/>
</dbReference>
<dbReference type="CDD" id="cd19531">
    <property type="entry name" value="LCL_NRPS-like"/>
    <property type="match status" value="1"/>
</dbReference>
<name>A0ABV5M3S8_9ACTN</name>
<dbReference type="InterPro" id="IPR029058">
    <property type="entry name" value="AB_hydrolase_fold"/>
</dbReference>
<dbReference type="InterPro" id="IPR045851">
    <property type="entry name" value="AMP-bd_C_sf"/>
</dbReference>
<accession>A0ABV5M3S8</accession>
<dbReference type="Pfam" id="PF00550">
    <property type="entry name" value="PP-binding"/>
    <property type="match status" value="2"/>
</dbReference>
<evidence type="ECO:0000256" key="3">
    <source>
        <dbReference type="ARBA" id="ARBA00022553"/>
    </source>
</evidence>
<dbReference type="NCBIfam" id="TIGR01733">
    <property type="entry name" value="AA-adenyl-dom"/>
    <property type="match status" value="1"/>
</dbReference>
<dbReference type="Gene3D" id="3.40.50.1820">
    <property type="entry name" value="alpha/beta hydrolase"/>
    <property type="match status" value="1"/>
</dbReference>
<dbReference type="InterPro" id="IPR009081">
    <property type="entry name" value="PP-bd_ACP"/>
</dbReference>
<feature type="domain" description="Carrier" evidence="5">
    <location>
        <begin position="502"/>
        <end position="577"/>
    </location>
</feature>
<keyword evidence="3" id="KW-0597">Phosphoprotein</keyword>
<dbReference type="SMART" id="SM00823">
    <property type="entry name" value="PKS_PP"/>
    <property type="match status" value="2"/>
</dbReference>
<dbReference type="InterPro" id="IPR042099">
    <property type="entry name" value="ANL_N_sf"/>
</dbReference>
<dbReference type="InterPro" id="IPR000873">
    <property type="entry name" value="AMP-dep_synth/lig_dom"/>
</dbReference>
<dbReference type="SUPFAM" id="SSF47336">
    <property type="entry name" value="ACP-like"/>
    <property type="match status" value="2"/>
</dbReference>
<dbReference type="EMBL" id="JBHMCA010000021">
    <property type="protein sequence ID" value="MFB9443505.1"/>
    <property type="molecule type" value="Genomic_DNA"/>
</dbReference>
<dbReference type="Pfam" id="PF00668">
    <property type="entry name" value="Condensation"/>
    <property type="match status" value="1"/>
</dbReference>
<evidence type="ECO:0000256" key="2">
    <source>
        <dbReference type="ARBA" id="ARBA00022450"/>
    </source>
</evidence>
<dbReference type="InterPro" id="IPR036736">
    <property type="entry name" value="ACP-like_sf"/>
</dbReference>
<dbReference type="SUPFAM" id="SSF56801">
    <property type="entry name" value="Acetyl-CoA synthetase-like"/>
    <property type="match status" value="2"/>
</dbReference>
<dbReference type="Gene3D" id="3.30.300.30">
    <property type="match status" value="2"/>
</dbReference>
<sequence>MSTAHGGLHHLVLAQAARTPDALAIRQWDHRVTYRQLAAAATAHAQALRGLGVGPETRVAVCGRRTPDLVAAILGVLAAGGAYVPLDPAHPPARLRQILDDAGIAIALTDDTGAAALAGPGRHLHLHLLPVPPPAPEGADAALADLVSGEQAAYVMYTSGSTGTPKGVVVGHASAVAFVTATGRAFATGPGCRGIGFAAFGFDVSVLDVFVPLAHGGSVQLVPDGDRIDPARLQAFLEAHRVTWGALAPALLGLLDPGRLPDLADVISAGEPAGPEQVARWSAPPARRFHNWYGPTETTVCVVGTELTGDWDRRLPIGTALPGCTAHVLDERLRECPPGVPGELHIGGPQVSRGYLGRPALTAERFVPDPFTAKPGSRLYRTGDRAVREADGRLAFLGRLDRQVKVHGQRLELGEVETVVRAHPAVRQAVVDVAADGALVAYLAPSTAPTQPGLAEHCARRLPAYMVPARVLRLPALPLTAAGKVDLPALRATAEERGSGREPGTPVERAVAELWGKVLHRPRPALDDEFVAAGGQSLRAMQLVAALRTGLHRDVAVEDVLAARTLGALAGLVEAAAELTAEPPVPSGRPPALTATQRRMWFVERLAPGTPVHNIALAHVLPGPVDVDALERALWAVEERHAGLRWRIVDADGVPSPVIGARRDGEPVLSIVDGGAVSEWLEAQASAPFDLAAGPLWRAALLRPADGPAVLALTLHHLVFDGWSQDVLLRDLAAAYAGEPFAPVELPATFADYVAWQHRRQRPDDVAWWVAHLAGAPTVLDLPRDRPRPPVQTFRGAAARGAVDAGSAAAVRRLAGDLDTTPNTVLLTVFALLLRRLTGQTDLLIGVPVADRRHAAFAHVVGCCVDVRPARLRIDDGAGFAAHAAAARDELAAVTGPAGIAIEQVIDGLRAGRDLSRGGLVQVLFNMYGFAEPPPPVPGATALPAGLPGSLFDLTLYAAEQGEGYALQAVYNPDLFDASRIDALLASYTQLLTAFLADPGRPVRDASARPAASALPDPAAELPTWDGPGVLAMIRAPAAVREHIERTAAAVAGAGLPAGAAVGVLAARHPALPALLLGVLQGGARWAVLDSALPPARLLAQARSAGLAALLPGPGTQVPPELAEYPLITPGTARSGALTAEGGYLAFTSGTTGVPKPVLATQRPLAHFLDWYPKAFGLTAADRFALLAGLAHDPLLRDAILPLTLGAQLCVPDQALVRDPRRLAAWLAERAVTVVHLTPQLARLLAAVPGAGLPALRLIGLAGDRLTGADVAALRRIAPRARILNLYGTTETPQVQAWHEVTGAEPGGGHPVPVGHGIPGAQLLVRTPGGGAAAVGELGEVVIRSRWLATGYLDAELTARRFPGPLEFRTGDLGRYRADGAVVLAGRADDQVKVRGYRVEPGEVEAALTGDPEVAAGAVVADVERGGAVLRAYAVGARPGLDPASVRDRLRAMLPDYAVPAEIVVLPALPLTANGKVDRAALPRPDPRPAAGLDGLRTGTERLVAGVWRSVLGLPRVGATDNFFDIGGHSLAIAAVQSRLSDRLGREIPIVELFHHPNVRALAAHLDAGSPARSAAPAGPGRDGRDRAARRVAARQSRSDRRNR</sequence>
<evidence type="ECO:0000259" key="5">
    <source>
        <dbReference type="PROSITE" id="PS50075"/>
    </source>
</evidence>
<dbReference type="Proteomes" id="UP001589608">
    <property type="component" value="Unassembled WGS sequence"/>
</dbReference>